<gene>
    <name evidence="1" type="ORF">SAMN04489714_0195</name>
</gene>
<name>A0ABY0V570_9ACTO</name>
<evidence type="ECO:0000313" key="2">
    <source>
        <dbReference type="Proteomes" id="UP000198976"/>
    </source>
</evidence>
<accession>A0ABY0V570</accession>
<proteinExistence type="predicted"/>
<dbReference type="EMBL" id="LT629792">
    <property type="protein sequence ID" value="SDT85932.1"/>
    <property type="molecule type" value="Genomic_DNA"/>
</dbReference>
<dbReference type="SUPFAM" id="SSF46785">
    <property type="entry name" value="Winged helix' DNA-binding domain"/>
    <property type="match status" value="1"/>
</dbReference>
<keyword evidence="2" id="KW-1185">Reference proteome</keyword>
<dbReference type="InterPro" id="IPR036388">
    <property type="entry name" value="WH-like_DNA-bd_sf"/>
</dbReference>
<evidence type="ECO:0000313" key="1">
    <source>
        <dbReference type="EMBL" id="SDT85932.1"/>
    </source>
</evidence>
<dbReference type="InterPro" id="IPR036390">
    <property type="entry name" value="WH_DNA-bd_sf"/>
</dbReference>
<organism evidence="1 2">
    <name type="scientific">Schaalia radingae</name>
    <dbReference type="NCBI Taxonomy" id="131110"/>
    <lineage>
        <taxon>Bacteria</taxon>
        <taxon>Bacillati</taxon>
        <taxon>Actinomycetota</taxon>
        <taxon>Actinomycetes</taxon>
        <taxon>Actinomycetales</taxon>
        <taxon>Actinomycetaceae</taxon>
        <taxon>Schaalia</taxon>
    </lineage>
</organism>
<dbReference type="Pfam" id="PF13730">
    <property type="entry name" value="HTH_36"/>
    <property type="match status" value="1"/>
</dbReference>
<reference evidence="1 2" key="1">
    <citation type="submission" date="2016-10" db="EMBL/GenBank/DDBJ databases">
        <authorList>
            <person name="Varghese N."/>
            <person name="Submissions S."/>
        </authorList>
    </citation>
    <scope>NUCLEOTIDE SEQUENCE [LARGE SCALE GENOMIC DNA]</scope>
    <source>
        <strain evidence="1 2">DSM 9169</strain>
    </source>
</reference>
<dbReference type="Proteomes" id="UP000198976">
    <property type="component" value="Chromosome I"/>
</dbReference>
<dbReference type="Gene3D" id="1.10.10.10">
    <property type="entry name" value="Winged helix-like DNA-binding domain superfamily/Winged helix DNA-binding domain"/>
    <property type="match status" value="1"/>
</dbReference>
<sequence>MSFRAVAWAFDRIKGLGQGEKLVLLALAEFANDEDETWRSREEIAQRAECSLRSVASHLKTLDEYGLISRVPRYSWCGDQSGACADKPAHKHRSGTTYRLHLEVEGNFAGSAESTDANLAHVDFSAECSGCGHTCKSCTCGDDEGSTDANSGSPQMQQAAPICTYNPQLNHQTKPNQTEPVREREEAPVACEGEFFGSVGSGVEVEIDSPLAGTDAALIAECLPSPLRVLDASGAVAVTQALRECVDAGWQPAQIRQVMDQALPPNVGRLSRLVCYRLRANVLKGVPPARSADEDPRVRRERERKAAVLRQERIDALAQVESTPVDSVWDQAWGQVVAENPGASRVEQLRLTEALYAVLRGGESA</sequence>
<protein>
    <submittedName>
        <fullName evidence="1">Helix-turn-helix domain-containing protein</fullName>
    </submittedName>
</protein>